<dbReference type="Pfam" id="PF06742">
    <property type="entry name" value="DUF1214"/>
    <property type="match status" value="1"/>
</dbReference>
<comment type="caution">
    <text evidence="3">The sequence shown here is derived from an EMBL/GenBank/DDBJ whole genome shotgun (WGS) entry which is preliminary data.</text>
</comment>
<organism evidence="3 4">
    <name type="scientific">Eiseniibacteriota bacterium</name>
    <dbReference type="NCBI Taxonomy" id="2212470"/>
    <lineage>
        <taxon>Bacteria</taxon>
        <taxon>Candidatus Eiseniibacteriota</taxon>
    </lineage>
</organism>
<evidence type="ECO:0000313" key="4">
    <source>
        <dbReference type="Proteomes" id="UP001594288"/>
    </source>
</evidence>
<evidence type="ECO:0000259" key="1">
    <source>
        <dbReference type="Pfam" id="PF06742"/>
    </source>
</evidence>
<dbReference type="SUPFAM" id="SSF160935">
    <property type="entry name" value="VPA0735-like"/>
    <property type="match status" value="1"/>
</dbReference>
<evidence type="ECO:0000259" key="2">
    <source>
        <dbReference type="Pfam" id="PF06863"/>
    </source>
</evidence>
<feature type="domain" description="DUF1254" evidence="2">
    <location>
        <begin position="81"/>
        <end position="213"/>
    </location>
</feature>
<accession>A0ABV6YPD9</accession>
<name>A0ABV6YPD9_UNCEI</name>
<gene>
    <name evidence="3" type="ORF">ACFL2Z_02565</name>
</gene>
<dbReference type="InterPro" id="IPR037049">
    <property type="entry name" value="DUF1214_C_sf"/>
</dbReference>
<dbReference type="EMBL" id="JBHPEI010000029">
    <property type="protein sequence ID" value="MFC1799777.1"/>
    <property type="molecule type" value="Genomic_DNA"/>
</dbReference>
<feature type="domain" description="DUF1214" evidence="1">
    <location>
        <begin position="360"/>
        <end position="471"/>
    </location>
</feature>
<dbReference type="PANTHER" id="PTHR36509:SF2">
    <property type="entry name" value="BLL3101 PROTEIN"/>
    <property type="match status" value="1"/>
</dbReference>
<keyword evidence="4" id="KW-1185">Reference proteome</keyword>
<dbReference type="InterPro" id="IPR037050">
    <property type="entry name" value="DUF1254_sf"/>
</dbReference>
<proteinExistence type="predicted"/>
<dbReference type="InterPro" id="IPR010621">
    <property type="entry name" value="DUF1214"/>
</dbReference>
<protein>
    <submittedName>
        <fullName evidence="3">DUF1254 domain-containing protein</fullName>
    </submittedName>
</protein>
<reference evidence="3 4" key="1">
    <citation type="submission" date="2024-09" db="EMBL/GenBank/DDBJ databases">
        <authorList>
            <person name="D'Angelo T."/>
        </authorList>
    </citation>
    <scope>NUCLEOTIDE SEQUENCE [LARGE SCALE GENOMIC DNA]</scope>
    <source>
        <strain evidence="3">SAG AM-311-F02</strain>
    </source>
</reference>
<dbReference type="Pfam" id="PF06863">
    <property type="entry name" value="DUF1254"/>
    <property type="match status" value="1"/>
</dbReference>
<dbReference type="Gene3D" id="2.60.40.1610">
    <property type="entry name" value="Domain of unknown function DUF1254"/>
    <property type="match status" value="1"/>
</dbReference>
<dbReference type="InterPro" id="IPR010679">
    <property type="entry name" value="DUF1254"/>
</dbReference>
<evidence type="ECO:0000313" key="3">
    <source>
        <dbReference type="EMBL" id="MFC1799777.1"/>
    </source>
</evidence>
<dbReference type="Proteomes" id="UP001594288">
    <property type="component" value="Unassembled WGS sequence"/>
</dbReference>
<dbReference type="Gene3D" id="2.60.120.600">
    <property type="entry name" value="Domain of unknown function DUF1214, C-terminal domain"/>
    <property type="match status" value="1"/>
</dbReference>
<dbReference type="PROSITE" id="PS51257">
    <property type="entry name" value="PROKAR_LIPOPROTEIN"/>
    <property type="match status" value="1"/>
</dbReference>
<sequence length="488" mass="54881">MTVKLRQGKERKVETFGRAILVILALVVVITGCSQQTQITPEEARETAREAYVYGFPMVMNCKTIYNYVVDESSPDYKGPFNQKACAARLFTPEDKAVVTPNADTPYCMFWMDLRVEPMILTVPEMEPDRFYHFQFIDLYTHNFDYVGTLATGNDAGKFLIAGPDWNGKTPEGIAKIVRSETDFVFNVTRTQLFGPDDLERVKAIQQSYDLQPLSAFLGTEAPPAAPMPDFPEWNEGSQFDEHFYGYLDFMLTLLKEPGDGEQALWDRLARLGIGPEGTFDFDALPSDIQDAMKAGRKDGFDDIEEFLNENTADPLVSAKIFGTREFLSESAMVNYDLETPTMLRAVAAHMGLYGNSAAEAIYPTYLVDSDQQPLNASTNRYTLTFEREKCPPVSAFWSLTMYDGGTQLFIDNPLDRYLLNSTMMDQFRLEADGSLIINIAKDSPGKDLEGNWLPAPDGPFYMVMRLYGPKPEALEGDWTPPVLQLAK</sequence>
<dbReference type="PANTHER" id="PTHR36509">
    <property type="entry name" value="BLL3101 PROTEIN"/>
    <property type="match status" value="1"/>
</dbReference>